<evidence type="ECO:0000313" key="7">
    <source>
        <dbReference type="EMBL" id="KAH7228381.1"/>
    </source>
</evidence>
<keyword evidence="8" id="KW-1185">Reference proteome</keyword>
<dbReference type="Proteomes" id="UP000736672">
    <property type="component" value="Unassembled WGS sequence"/>
</dbReference>
<keyword evidence="4 6" id="KW-0472">Membrane</keyword>
<evidence type="ECO:0000256" key="2">
    <source>
        <dbReference type="ARBA" id="ARBA00022692"/>
    </source>
</evidence>
<comment type="subcellular location">
    <subcellularLocation>
        <location evidence="1">Membrane</location>
        <topology evidence="1">Multi-pass membrane protein</topology>
    </subcellularLocation>
</comment>
<dbReference type="AlphaFoldDB" id="A0A9P9G1E5"/>
<feature type="transmembrane region" description="Helical" evidence="6">
    <location>
        <begin position="101"/>
        <end position="124"/>
    </location>
</feature>
<evidence type="ECO:0000256" key="5">
    <source>
        <dbReference type="SAM" id="MobiDB-lite"/>
    </source>
</evidence>
<gene>
    <name evidence="7" type="ORF">B0J15DRAFT_411256</name>
</gene>
<evidence type="ECO:0000256" key="6">
    <source>
        <dbReference type="SAM" id="Phobius"/>
    </source>
</evidence>
<feature type="region of interest" description="Disordered" evidence="5">
    <location>
        <begin position="273"/>
        <end position="307"/>
    </location>
</feature>
<evidence type="ECO:0000313" key="8">
    <source>
        <dbReference type="Proteomes" id="UP000736672"/>
    </source>
</evidence>
<organism evidence="7 8">
    <name type="scientific">Fusarium solani</name>
    <name type="common">Filamentous fungus</name>
    <dbReference type="NCBI Taxonomy" id="169388"/>
    <lineage>
        <taxon>Eukaryota</taxon>
        <taxon>Fungi</taxon>
        <taxon>Dikarya</taxon>
        <taxon>Ascomycota</taxon>
        <taxon>Pezizomycotina</taxon>
        <taxon>Sordariomycetes</taxon>
        <taxon>Hypocreomycetidae</taxon>
        <taxon>Hypocreales</taxon>
        <taxon>Nectriaceae</taxon>
        <taxon>Fusarium</taxon>
        <taxon>Fusarium solani species complex</taxon>
    </lineage>
</organism>
<evidence type="ECO:0000256" key="3">
    <source>
        <dbReference type="ARBA" id="ARBA00022989"/>
    </source>
</evidence>
<feature type="transmembrane region" description="Helical" evidence="6">
    <location>
        <begin position="174"/>
        <end position="198"/>
    </location>
</feature>
<dbReference type="PANTHER" id="PTHR31465:SF11">
    <property type="entry name" value="DOMAIN PROTEIN, PUTATIVE (AFU_ORTHOLOGUE AFUA_3G10770)-RELATED"/>
    <property type="match status" value="1"/>
</dbReference>
<feature type="transmembrane region" description="Helical" evidence="6">
    <location>
        <begin position="210"/>
        <end position="230"/>
    </location>
</feature>
<reference evidence="7" key="1">
    <citation type="journal article" date="2021" name="Nat. Commun.">
        <title>Genetic determinants of endophytism in the Arabidopsis root mycobiome.</title>
        <authorList>
            <person name="Mesny F."/>
            <person name="Miyauchi S."/>
            <person name="Thiergart T."/>
            <person name="Pickel B."/>
            <person name="Atanasova L."/>
            <person name="Karlsson M."/>
            <person name="Huettel B."/>
            <person name="Barry K.W."/>
            <person name="Haridas S."/>
            <person name="Chen C."/>
            <person name="Bauer D."/>
            <person name="Andreopoulos W."/>
            <person name="Pangilinan J."/>
            <person name="LaButti K."/>
            <person name="Riley R."/>
            <person name="Lipzen A."/>
            <person name="Clum A."/>
            <person name="Drula E."/>
            <person name="Henrissat B."/>
            <person name="Kohler A."/>
            <person name="Grigoriev I.V."/>
            <person name="Martin F.M."/>
            <person name="Hacquard S."/>
        </authorList>
    </citation>
    <scope>NUCLEOTIDE SEQUENCE</scope>
    <source>
        <strain evidence="7">FSSC 5 MPI-SDFR-AT-0091</strain>
    </source>
</reference>
<protein>
    <submittedName>
        <fullName evidence="7">RTA1 like protein-domain-containing protein</fullName>
    </submittedName>
</protein>
<dbReference type="EMBL" id="JAGTJS010000045">
    <property type="protein sequence ID" value="KAH7228381.1"/>
    <property type="molecule type" value="Genomic_DNA"/>
</dbReference>
<feature type="transmembrane region" description="Helical" evidence="6">
    <location>
        <begin position="250"/>
        <end position="268"/>
    </location>
</feature>
<evidence type="ECO:0000256" key="1">
    <source>
        <dbReference type="ARBA" id="ARBA00004141"/>
    </source>
</evidence>
<evidence type="ECO:0000256" key="4">
    <source>
        <dbReference type="ARBA" id="ARBA00023136"/>
    </source>
</evidence>
<feature type="transmembrane region" description="Helical" evidence="6">
    <location>
        <begin position="136"/>
        <end position="162"/>
    </location>
</feature>
<comment type="caution">
    <text evidence="7">The sequence shown here is derived from an EMBL/GenBank/DDBJ whole genome shotgun (WGS) entry which is preliminary data.</text>
</comment>
<dbReference type="PANTHER" id="PTHR31465">
    <property type="entry name" value="PROTEIN RTA1-RELATED"/>
    <property type="match status" value="1"/>
</dbReference>
<name>A0A9P9G1E5_FUSSL</name>
<dbReference type="Pfam" id="PF04479">
    <property type="entry name" value="RTA1"/>
    <property type="match status" value="1"/>
</dbReference>
<dbReference type="GO" id="GO:0000324">
    <property type="term" value="C:fungal-type vacuole"/>
    <property type="evidence" value="ECO:0007669"/>
    <property type="project" value="TreeGrafter"/>
</dbReference>
<dbReference type="OrthoDB" id="1844152at2759"/>
<feature type="transmembrane region" description="Helical" evidence="6">
    <location>
        <begin position="30"/>
        <end position="51"/>
    </location>
</feature>
<sequence>MFSKYDYIPAPVQDPNNCHPDLIDNWLPPYGFHPSLAAGIAFCVLFGLIAIGHTLRTLRFRTWTAILLAIGALTETIGWAGRTWSSKCPYNQNAFLMQITTLIIGPTFFAAALYVLLGELIVIVGRQSTLLSPRMYAIVFCTCDVISLVVQAIGGAMASMAAGELDGDTWPGTYTMVAGIGFQLFTMTLFLLLVIDFMRRSFKLNIPRSYKPILGAVLLSLVCIYIRSIYRTLELSGGWNGPLIKDESLFIGLDATLMVIAAAVFLAADPGRVSRDRRPQSLKSTEDDGTAMAGFNSSPDGRDPSVS</sequence>
<accession>A0A9P9G1E5</accession>
<keyword evidence="3 6" id="KW-1133">Transmembrane helix</keyword>
<feature type="transmembrane region" description="Helical" evidence="6">
    <location>
        <begin position="63"/>
        <end position="81"/>
    </location>
</feature>
<dbReference type="InterPro" id="IPR007568">
    <property type="entry name" value="RTA1"/>
</dbReference>
<proteinExistence type="predicted"/>
<keyword evidence="2 6" id="KW-0812">Transmembrane</keyword>
<dbReference type="GO" id="GO:0005886">
    <property type="term" value="C:plasma membrane"/>
    <property type="evidence" value="ECO:0007669"/>
    <property type="project" value="TreeGrafter"/>
</dbReference>